<reference evidence="1 2" key="1">
    <citation type="submission" date="2017-02" db="EMBL/GenBank/DDBJ databases">
        <title>The new phylogeny of genus Mycobacterium.</title>
        <authorList>
            <person name="Tortoli E."/>
            <person name="Trovato A."/>
            <person name="Cirillo D.M."/>
        </authorList>
    </citation>
    <scope>NUCLEOTIDE SEQUENCE [LARGE SCALE GENOMIC DNA]</scope>
    <source>
        <strain evidence="1 2">DSM 45578</strain>
    </source>
</reference>
<protein>
    <recommendedName>
        <fullName evidence="3">AttH domain-containing protein</fullName>
    </recommendedName>
</protein>
<comment type="caution">
    <text evidence="1">The sequence shown here is derived from an EMBL/GenBank/DDBJ whole genome shotgun (WGS) entry which is preliminary data.</text>
</comment>
<dbReference type="RefSeq" id="WP_083057181.1">
    <property type="nucleotide sequence ID" value="NZ_JACKVM010000014.1"/>
</dbReference>
<dbReference type="EMBL" id="MVHJ01000006">
    <property type="protein sequence ID" value="ORA05301.1"/>
    <property type="molecule type" value="Genomic_DNA"/>
</dbReference>
<dbReference type="SUPFAM" id="SSF159245">
    <property type="entry name" value="AttH-like"/>
    <property type="match status" value="1"/>
</dbReference>
<gene>
    <name evidence="1" type="ORF">BST17_08750</name>
</gene>
<evidence type="ECO:0000313" key="1">
    <source>
        <dbReference type="EMBL" id="ORA05301.1"/>
    </source>
</evidence>
<dbReference type="AlphaFoldDB" id="A0A1W9YZ07"/>
<dbReference type="Proteomes" id="UP000192366">
    <property type="component" value="Unassembled WGS sequence"/>
</dbReference>
<sequence>MHLSSLDEYPIHQEPVPIASPASSDRNFYDRSYFNVLDRAGAFMALTGIGYYPRLGVKDAYFLVRRGDTQTAVHLSDAIDDDRLNQHVNGYRLDVVDPLQELRLTLAPTEGIAADLTWRGLFPAALEQPHQMLTERRVTLQACRFAQVGSWQGWIEVDGERLTVEPDTSVGARDRSWGIRPVGETEPAGRPDAAFTGMWWLYLPLAFDDYQLFLIIQEDPDGHRSLYDCTRRWRDGRVEQLDGVRATIHYTPGTRIPYGAHVEFMNRAGDRIRLDIESKLFAPIAFGSGYGGDATWAHGTWKGGAFAERVSFDLTDPAVLARAPFSLIDHVGSAVCTEEDGTTRRGSGLFEHAVIGPHHPSGFTDWTDVAGR</sequence>
<evidence type="ECO:0000313" key="2">
    <source>
        <dbReference type="Proteomes" id="UP000192366"/>
    </source>
</evidence>
<proteinExistence type="predicted"/>
<name>A0A1W9YZ07_MYCBA</name>
<accession>A0A1W9YZ07</accession>
<dbReference type="OrthoDB" id="333076at2"/>
<evidence type="ECO:0008006" key="3">
    <source>
        <dbReference type="Google" id="ProtNLM"/>
    </source>
</evidence>
<keyword evidence="2" id="KW-1185">Reference proteome</keyword>
<organism evidence="1 2">
    <name type="scientific">Mycolicibacterium bacteremicum</name>
    <name type="common">Mycobacterium bacteremicum</name>
    <dbReference type="NCBI Taxonomy" id="564198"/>
    <lineage>
        <taxon>Bacteria</taxon>
        <taxon>Bacillati</taxon>
        <taxon>Actinomycetota</taxon>
        <taxon>Actinomycetes</taxon>
        <taxon>Mycobacteriales</taxon>
        <taxon>Mycobacteriaceae</taxon>
        <taxon>Mycolicibacterium</taxon>
    </lineage>
</organism>
<dbReference type="STRING" id="564198.BST17_08750"/>